<evidence type="ECO:0000256" key="1">
    <source>
        <dbReference type="ARBA" id="ARBA00000553"/>
    </source>
</evidence>
<evidence type="ECO:0000256" key="8">
    <source>
        <dbReference type="ARBA" id="ARBA00047989"/>
    </source>
</evidence>
<dbReference type="InterPro" id="IPR003730">
    <property type="entry name" value="Cu_polyphenol_OxRdtase"/>
</dbReference>
<sequence length="253" mass="28873">MAYMNWYSIEELYAGTTLKDTEKPLDNSMALHTTDQVDAVIANRKELMKELNFELENCVFANQTHSSNIHKVTKKDIGAGAFSTKDAIDNCDALYTREKNILLGVFTADCVPVLIYDKEQNIIAAIHAGWKGTTKQITKKMIDTLLYDEDSNASELYAYIGPAIEFLNFEVGQEVVDEIKALPFETDCFIIPKENGKFLVDLKGINYQMLINAGIPDTHIFQHHGDTYEDEENYFSYRKRKEDGRNLTFILQK</sequence>
<reference evidence="12 13" key="1">
    <citation type="submission" date="2023-07" db="EMBL/GenBank/DDBJ databases">
        <title>Genomic Encyclopedia of Type Strains, Phase IV (KMG-IV): sequencing the most valuable type-strain genomes for metagenomic binning, comparative biology and taxonomic classification.</title>
        <authorList>
            <person name="Goeker M."/>
        </authorList>
    </citation>
    <scope>NUCLEOTIDE SEQUENCE [LARGE SCALE GENOMIC DNA]</scope>
    <source>
        <strain evidence="12 13">DSM 16784</strain>
    </source>
</reference>
<dbReference type="RefSeq" id="WP_307404441.1">
    <property type="nucleotide sequence ID" value="NZ_JAUSUR010000001.1"/>
</dbReference>
<evidence type="ECO:0000256" key="9">
    <source>
        <dbReference type="ARBA" id="ARBA00048968"/>
    </source>
</evidence>
<keyword evidence="6" id="KW-0378">Hydrolase</keyword>
<evidence type="ECO:0000256" key="6">
    <source>
        <dbReference type="ARBA" id="ARBA00022801"/>
    </source>
</evidence>
<dbReference type="InterPro" id="IPR038371">
    <property type="entry name" value="Cu_polyphenol_OxRdtase_sf"/>
</dbReference>
<comment type="caution">
    <text evidence="12">The sequence shown here is derived from an EMBL/GenBank/DDBJ whole genome shotgun (WGS) entry which is preliminary data.</text>
</comment>
<comment type="catalytic activity">
    <reaction evidence="10">
        <text>S-methyl-5'-thioadenosine + phosphate = 5-(methylsulfanyl)-alpha-D-ribose 1-phosphate + adenine</text>
        <dbReference type="Rhea" id="RHEA:11852"/>
        <dbReference type="ChEBI" id="CHEBI:16708"/>
        <dbReference type="ChEBI" id="CHEBI:17509"/>
        <dbReference type="ChEBI" id="CHEBI:43474"/>
        <dbReference type="ChEBI" id="CHEBI:58533"/>
        <dbReference type="EC" id="2.4.2.28"/>
    </reaction>
    <physiologicalReaction direction="left-to-right" evidence="10">
        <dbReference type="Rhea" id="RHEA:11853"/>
    </physiologicalReaction>
</comment>
<keyword evidence="13" id="KW-1185">Reference proteome</keyword>
<evidence type="ECO:0000256" key="3">
    <source>
        <dbReference type="ARBA" id="ARBA00007353"/>
    </source>
</evidence>
<evidence type="ECO:0000256" key="4">
    <source>
        <dbReference type="ARBA" id="ARBA00022679"/>
    </source>
</evidence>
<keyword evidence="7" id="KW-0862">Zinc</keyword>
<dbReference type="PANTHER" id="PTHR30616:SF2">
    <property type="entry name" value="PURINE NUCLEOSIDE PHOSPHORYLASE LACC1"/>
    <property type="match status" value="1"/>
</dbReference>
<organism evidence="12 13">
    <name type="scientific">Breznakia pachnodae</name>
    <dbReference type="NCBI Taxonomy" id="265178"/>
    <lineage>
        <taxon>Bacteria</taxon>
        <taxon>Bacillati</taxon>
        <taxon>Bacillota</taxon>
        <taxon>Erysipelotrichia</taxon>
        <taxon>Erysipelotrichales</taxon>
        <taxon>Erysipelotrichaceae</taxon>
        <taxon>Breznakia</taxon>
    </lineage>
</organism>
<evidence type="ECO:0000256" key="7">
    <source>
        <dbReference type="ARBA" id="ARBA00022833"/>
    </source>
</evidence>
<proteinExistence type="inferred from homology"/>
<comment type="catalytic activity">
    <reaction evidence="9">
        <text>adenosine + phosphate = alpha-D-ribose 1-phosphate + adenine</text>
        <dbReference type="Rhea" id="RHEA:27642"/>
        <dbReference type="ChEBI" id="CHEBI:16335"/>
        <dbReference type="ChEBI" id="CHEBI:16708"/>
        <dbReference type="ChEBI" id="CHEBI:43474"/>
        <dbReference type="ChEBI" id="CHEBI:57720"/>
        <dbReference type="EC" id="2.4.2.1"/>
    </reaction>
    <physiologicalReaction direction="left-to-right" evidence="9">
        <dbReference type="Rhea" id="RHEA:27643"/>
    </physiologicalReaction>
</comment>
<accession>A0ABU0DXN2</accession>
<evidence type="ECO:0000256" key="2">
    <source>
        <dbReference type="ARBA" id="ARBA00003215"/>
    </source>
</evidence>
<dbReference type="Proteomes" id="UP001230220">
    <property type="component" value="Unassembled WGS sequence"/>
</dbReference>
<evidence type="ECO:0000313" key="12">
    <source>
        <dbReference type="EMBL" id="MDQ0359377.1"/>
    </source>
</evidence>
<comment type="catalytic activity">
    <reaction evidence="8">
        <text>adenosine + H2O + H(+) = inosine + NH4(+)</text>
        <dbReference type="Rhea" id="RHEA:24408"/>
        <dbReference type="ChEBI" id="CHEBI:15377"/>
        <dbReference type="ChEBI" id="CHEBI:15378"/>
        <dbReference type="ChEBI" id="CHEBI:16335"/>
        <dbReference type="ChEBI" id="CHEBI:17596"/>
        <dbReference type="ChEBI" id="CHEBI:28938"/>
        <dbReference type="EC" id="3.5.4.4"/>
    </reaction>
    <physiologicalReaction direction="left-to-right" evidence="8">
        <dbReference type="Rhea" id="RHEA:24409"/>
    </physiologicalReaction>
</comment>
<keyword evidence="4" id="KW-0808">Transferase</keyword>
<dbReference type="PANTHER" id="PTHR30616">
    <property type="entry name" value="UNCHARACTERIZED PROTEIN YFIH"/>
    <property type="match status" value="1"/>
</dbReference>
<gene>
    <name evidence="12" type="ORF">J2S15_000108</name>
</gene>
<dbReference type="Gene3D" id="3.60.140.10">
    <property type="entry name" value="CNF1/YfiH-like putative cysteine hydrolases"/>
    <property type="match status" value="1"/>
</dbReference>
<name>A0ABU0DXN2_9FIRM</name>
<evidence type="ECO:0000256" key="11">
    <source>
        <dbReference type="RuleBase" id="RU361274"/>
    </source>
</evidence>
<comment type="similarity">
    <text evidence="3 11">Belongs to the purine nucleoside phosphorylase YfiH/LACC1 family.</text>
</comment>
<dbReference type="SUPFAM" id="SSF64438">
    <property type="entry name" value="CNF1/YfiH-like putative cysteine hydrolases"/>
    <property type="match status" value="1"/>
</dbReference>
<evidence type="ECO:0000313" key="13">
    <source>
        <dbReference type="Proteomes" id="UP001230220"/>
    </source>
</evidence>
<evidence type="ECO:0000256" key="5">
    <source>
        <dbReference type="ARBA" id="ARBA00022723"/>
    </source>
</evidence>
<comment type="function">
    <text evidence="2">Purine nucleoside enzyme that catalyzes the phosphorolysis of adenosine and inosine nucleosides, yielding D-ribose 1-phosphate and the respective free bases, adenine and hypoxanthine. Also catalyzes the phosphorolysis of S-methyl-5'-thioadenosine into adenine and S-methyl-5-thio-alpha-D-ribose 1-phosphate. Also has adenosine deaminase activity.</text>
</comment>
<dbReference type="EMBL" id="JAUSUR010000001">
    <property type="protein sequence ID" value="MDQ0359377.1"/>
    <property type="molecule type" value="Genomic_DNA"/>
</dbReference>
<dbReference type="Pfam" id="PF02578">
    <property type="entry name" value="Cu-oxidase_4"/>
    <property type="match status" value="1"/>
</dbReference>
<comment type="catalytic activity">
    <reaction evidence="1">
        <text>inosine + phosphate = alpha-D-ribose 1-phosphate + hypoxanthine</text>
        <dbReference type="Rhea" id="RHEA:27646"/>
        <dbReference type="ChEBI" id="CHEBI:17368"/>
        <dbReference type="ChEBI" id="CHEBI:17596"/>
        <dbReference type="ChEBI" id="CHEBI:43474"/>
        <dbReference type="ChEBI" id="CHEBI:57720"/>
        <dbReference type="EC" id="2.4.2.1"/>
    </reaction>
    <physiologicalReaction direction="left-to-right" evidence="1">
        <dbReference type="Rhea" id="RHEA:27647"/>
    </physiologicalReaction>
</comment>
<protein>
    <recommendedName>
        <fullName evidence="11">Purine nucleoside phosphorylase</fullName>
    </recommendedName>
</protein>
<dbReference type="InterPro" id="IPR011324">
    <property type="entry name" value="Cytotoxic_necrot_fac-like_cat"/>
</dbReference>
<dbReference type="NCBIfam" id="TIGR00726">
    <property type="entry name" value="peptidoglycan editing factor PgeF"/>
    <property type="match status" value="1"/>
</dbReference>
<dbReference type="CDD" id="cd16833">
    <property type="entry name" value="YfiH"/>
    <property type="match status" value="1"/>
</dbReference>
<evidence type="ECO:0000256" key="10">
    <source>
        <dbReference type="ARBA" id="ARBA00049893"/>
    </source>
</evidence>
<keyword evidence="5" id="KW-0479">Metal-binding</keyword>